<organism evidence="1 2">
    <name type="scientific">Operophtera brumata</name>
    <name type="common">Winter moth</name>
    <name type="synonym">Phalaena brumata</name>
    <dbReference type="NCBI Taxonomy" id="104452"/>
    <lineage>
        <taxon>Eukaryota</taxon>
        <taxon>Metazoa</taxon>
        <taxon>Ecdysozoa</taxon>
        <taxon>Arthropoda</taxon>
        <taxon>Hexapoda</taxon>
        <taxon>Insecta</taxon>
        <taxon>Pterygota</taxon>
        <taxon>Neoptera</taxon>
        <taxon>Endopterygota</taxon>
        <taxon>Lepidoptera</taxon>
        <taxon>Glossata</taxon>
        <taxon>Ditrysia</taxon>
        <taxon>Geometroidea</taxon>
        <taxon>Geometridae</taxon>
        <taxon>Larentiinae</taxon>
        <taxon>Operophtera</taxon>
    </lineage>
</organism>
<dbReference type="InterPro" id="IPR036691">
    <property type="entry name" value="Endo/exonu/phosph_ase_sf"/>
</dbReference>
<protein>
    <submittedName>
        <fullName evidence="1">Putative tick transposon</fullName>
    </submittedName>
</protein>
<dbReference type="GO" id="GO:0031012">
    <property type="term" value="C:extracellular matrix"/>
    <property type="evidence" value="ECO:0007669"/>
    <property type="project" value="TreeGrafter"/>
</dbReference>
<reference evidence="1 2" key="1">
    <citation type="journal article" date="2015" name="Genome Biol. Evol.">
        <title>The genome of winter moth (Operophtera brumata) provides a genomic perspective on sexual dimorphism and phenology.</title>
        <authorList>
            <person name="Derks M.F."/>
            <person name="Smit S."/>
            <person name="Salis L."/>
            <person name="Schijlen E."/>
            <person name="Bossers A."/>
            <person name="Mateman C."/>
            <person name="Pijl A.S."/>
            <person name="de Ridder D."/>
            <person name="Groenen M.A."/>
            <person name="Visser M.E."/>
            <person name="Megens H.J."/>
        </authorList>
    </citation>
    <scope>NUCLEOTIDE SEQUENCE [LARGE SCALE GENOMIC DNA]</scope>
    <source>
        <strain evidence="1">WM2013NL</strain>
        <tissue evidence="1">Head and thorax</tissue>
    </source>
</reference>
<dbReference type="GO" id="GO:0007508">
    <property type="term" value="P:larval heart development"/>
    <property type="evidence" value="ECO:0007669"/>
    <property type="project" value="TreeGrafter"/>
</dbReference>
<sequence>MDEIVSLTRDIENLNLADSFICAPEDTGQYLRYGNNSLKLLHLNIRSINCNFDGLLLLLHRIQSHLDIIILSECWLSKCPSLPSLPGFSSYASDYKSQNEGVVAYVRVELSCDVVFPTFDDANCLLLKIDDKIAVVALYRSPSIKNIDRFLNSLDNTLKQLNSFSTVVIIGDMNINIVPNSKDPNSDDYLNLTASHAMLPAYVLPTRLNSCLDHVILKSPFSAVSLVLDSLITDHAPILFCIAMSTRPKSLKSTTIQQDIPSMIQEIDKTDFSSILLLTDANYAALILVDLLASIVQKHTRKVNIPNKKRIIKPRITPGLLKCIRHRDKLYRRHKKENDNKILKITFTRYRNFCNNLLKRVKREYERSELHKAKNNPKATWNLVKKIANLNRKQSPTEELLKLADTPELSVNIANKFFANVGKNLASSINLPANSTTSLRSSVSDIHINSSPLGSMALLPTV</sequence>
<dbReference type="GO" id="GO:0061343">
    <property type="term" value="P:cell adhesion involved in heart morphogenesis"/>
    <property type="evidence" value="ECO:0007669"/>
    <property type="project" value="TreeGrafter"/>
</dbReference>
<dbReference type="AlphaFoldDB" id="A0A0L7LG96"/>
<dbReference type="SUPFAM" id="SSF56219">
    <property type="entry name" value="DNase I-like"/>
    <property type="match status" value="1"/>
</dbReference>
<dbReference type="PANTHER" id="PTHR33395:SF22">
    <property type="entry name" value="REVERSE TRANSCRIPTASE DOMAIN-CONTAINING PROTEIN"/>
    <property type="match status" value="1"/>
</dbReference>
<dbReference type="Gene3D" id="3.60.10.10">
    <property type="entry name" value="Endonuclease/exonuclease/phosphatase"/>
    <property type="match status" value="1"/>
</dbReference>
<dbReference type="EMBL" id="JTDY01001227">
    <property type="protein sequence ID" value="KOB74477.1"/>
    <property type="molecule type" value="Genomic_DNA"/>
</dbReference>
<proteinExistence type="predicted"/>
<dbReference type="STRING" id="104452.A0A0L7LG96"/>
<comment type="caution">
    <text evidence="1">The sequence shown here is derived from an EMBL/GenBank/DDBJ whole genome shotgun (WGS) entry which is preliminary data.</text>
</comment>
<dbReference type="Proteomes" id="UP000037510">
    <property type="component" value="Unassembled WGS sequence"/>
</dbReference>
<dbReference type="PANTHER" id="PTHR33395">
    <property type="entry name" value="TRANSCRIPTASE, PUTATIVE-RELATED-RELATED"/>
    <property type="match status" value="1"/>
</dbReference>
<keyword evidence="2" id="KW-1185">Reference proteome</keyword>
<gene>
    <name evidence="1" type="ORF">OBRU01_09637</name>
</gene>
<evidence type="ECO:0000313" key="2">
    <source>
        <dbReference type="Proteomes" id="UP000037510"/>
    </source>
</evidence>
<accession>A0A0L7LG96</accession>
<name>A0A0L7LG96_OPEBR</name>
<evidence type="ECO:0000313" key="1">
    <source>
        <dbReference type="EMBL" id="KOB74477.1"/>
    </source>
</evidence>